<reference evidence="1" key="2">
    <citation type="submission" date="2021-02" db="EMBL/GenBank/DDBJ databases">
        <authorList>
            <person name="Kimball J.A."/>
            <person name="Haas M.W."/>
            <person name="Macchietto M."/>
            <person name="Kono T."/>
            <person name="Duquette J."/>
            <person name="Shao M."/>
        </authorList>
    </citation>
    <scope>NUCLEOTIDE SEQUENCE</scope>
    <source>
        <tissue evidence="1">Fresh leaf tissue</tissue>
    </source>
</reference>
<evidence type="ECO:0000313" key="2">
    <source>
        <dbReference type="Proteomes" id="UP000729402"/>
    </source>
</evidence>
<dbReference type="EMBL" id="JAAALK010000283">
    <property type="protein sequence ID" value="KAG8069646.1"/>
    <property type="molecule type" value="Genomic_DNA"/>
</dbReference>
<dbReference type="OrthoDB" id="1917939at2759"/>
<evidence type="ECO:0000313" key="1">
    <source>
        <dbReference type="EMBL" id="KAG8069646.1"/>
    </source>
</evidence>
<comment type="caution">
    <text evidence="1">The sequence shown here is derived from an EMBL/GenBank/DDBJ whole genome shotgun (WGS) entry which is preliminary data.</text>
</comment>
<proteinExistence type="predicted"/>
<reference evidence="1" key="1">
    <citation type="journal article" date="2021" name="bioRxiv">
        <title>Whole Genome Assembly and Annotation of Northern Wild Rice, Zizania palustris L., Supports a Whole Genome Duplication in the Zizania Genus.</title>
        <authorList>
            <person name="Haas M."/>
            <person name="Kono T."/>
            <person name="Macchietto M."/>
            <person name="Millas R."/>
            <person name="McGilp L."/>
            <person name="Shao M."/>
            <person name="Duquette J."/>
            <person name="Hirsch C.N."/>
            <person name="Kimball J."/>
        </authorList>
    </citation>
    <scope>NUCLEOTIDE SEQUENCE</scope>
    <source>
        <tissue evidence="1">Fresh leaf tissue</tissue>
    </source>
</reference>
<organism evidence="1 2">
    <name type="scientific">Zizania palustris</name>
    <name type="common">Northern wild rice</name>
    <dbReference type="NCBI Taxonomy" id="103762"/>
    <lineage>
        <taxon>Eukaryota</taxon>
        <taxon>Viridiplantae</taxon>
        <taxon>Streptophyta</taxon>
        <taxon>Embryophyta</taxon>
        <taxon>Tracheophyta</taxon>
        <taxon>Spermatophyta</taxon>
        <taxon>Magnoliopsida</taxon>
        <taxon>Liliopsida</taxon>
        <taxon>Poales</taxon>
        <taxon>Poaceae</taxon>
        <taxon>BOP clade</taxon>
        <taxon>Oryzoideae</taxon>
        <taxon>Oryzeae</taxon>
        <taxon>Zizaniinae</taxon>
        <taxon>Zizania</taxon>
    </lineage>
</organism>
<protein>
    <submittedName>
        <fullName evidence="1">Uncharacterized protein</fullName>
    </submittedName>
</protein>
<dbReference type="Proteomes" id="UP000729402">
    <property type="component" value="Unassembled WGS sequence"/>
</dbReference>
<dbReference type="AlphaFoldDB" id="A0A8J5VS77"/>
<name>A0A8J5VS77_ZIZPA</name>
<dbReference type="PANTHER" id="PTHR48221:SF2">
    <property type="entry name" value="ACYL-COA SYNTHETASE FAMILY PROTEIN"/>
    <property type="match status" value="1"/>
</dbReference>
<keyword evidence="2" id="KW-1185">Reference proteome</keyword>
<gene>
    <name evidence="1" type="ORF">GUJ93_ZPchr0006g45907</name>
</gene>
<sequence>MASSPSPLEGLTRLLAELASRPPPGGDRSVDSLGASVSSLAAALNPRGGASSSTGTRVLDAALSLMCFDSLEVDRARVDCLIRTIVSALSASVSCRVDLTDGAEMLSVGSSITPGDCRELVCSCDSLLAKLEDSNVMEHSYDLLYAVVKTALLSPRYHSLFPLLYYREDEDCICDMETISSALMRHPIYQMLPSDYSIPLRVLLWHIDPSILKHDLSALLQEKIRRPLLCLRNELHDRMAWRVIIICLACSPLTFMEMRTLFHTWFLATGLGAVLELHTAVVSSVLDVLFQPMAWGISMELGQKFPFSYDYFPHQHANLLAILTGPLSCRNFLDLTSYIDSMVYSEISQAPWSNLQSHASEGLVKYSSSWLMTVNFPLWFNFATALLFHRESSHGYLSKLLSMEIIAEQFKVSILLRGQLSTFLGCYAPLVKINARCWLGIFWSYQILGPGTTKNV</sequence>
<dbReference type="PANTHER" id="PTHR48221">
    <property type="entry name" value="ACYL-COA SYNTHETASE FAMILY PROTEIN"/>
    <property type="match status" value="1"/>
</dbReference>
<accession>A0A8J5VS77</accession>